<proteinExistence type="predicted"/>
<sequence length="542" mass="61470">MDPLRLMGLPELNAMVARHLACQDRHACALVSQAWYAAYNPLAWSTFLVKKLPSTEDATAHTSSGHSDSEPDPLCRTCSWRHTIIKNSSHIRNLVFHVLPKDSLLDEFLDLLSERCTLLKSIKYPSYALGSRRWPSFGDMVDRNPQLQSLTTNVLECLKQSLVLSNLRILDANMRLSIDDFQCLMDAFPRLEEIHFSLSHSDHSRLVDVETGMERRDQTQMRPPPLKELYLSHMDGAADWGALLARCPNIEFLHITGLRVIQTSFHKTTFDLLNSGILSRLTSLSFEYTADSIVTLFLAALPPHQLRSLRMGHNTMSVVPIVAERHSQRLEHLVLALDIGTMKPLMAVLAKCSALKTLQVTPITIGGRFDLRQIIEQPWACTLLETLDIPIWLPHSRLEASSRPSEATTEPPKTTCLADSLKDPIQAECVFMERLGRLTRLRHLVLSGRPHGQREVNDMSWRLPAGLDQLHGLKRMQVLELGYRLYDQGIAELEWMKANFTSLLKLVVYRIQEEPIREWLRIHWPELKVVELAAIGAQASCG</sequence>
<accession>A0A9P6PWW1</accession>
<dbReference type="OrthoDB" id="2383684at2759"/>
<dbReference type="EMBL" id="JAAAJB010000519">
    <property type="protein sequence ID" value="KAG0254395.1"/>
    <property type="molecule type" value="Genomic_DNA"/>
</dbReference>
<protein>
    <submittedName>
        <fullName evidence="1">Uncharacterized protein</fullName>
    </submittedName>
</protein>
<dbReference type="AlphaFoldDB" id="A0A9P6PWW1"/>
<comment type="caution">
    <text evidence="1">The sequence shown here is derived from an EMBL/GenBank/DDBJ whole genome shotgun (WGS) entry which is preliminary data.</text>
</comment>
<keyword evidence="2" id="KW-1185">Reference proteome</keyword>
<name>A0A9P6PWW1_9FUNG</name>
<evidence type="ECO:0000313" key="1">
    <source>
        <dbReference type="EMBL" id="KAG0254395.1"/>
    </source>
</evidence>
<dbReference type="InterPro" id="IPR032675">
    <property type="entry name" value="LRR_dom_sf"/>
</dbReference>
<dbReference type="Proteomes" id="UP000807716">
    <property type="component" value="Unassembled WGS sequence"/>
</dbReference>
<dbReference type="Gene3D" id="3.80.10.10">
    <property type="entry name" value="Ribonuclease Inhibitor"/>
    <property type="match status" value="2"/>
</dbReference>
<gene>
    <name evidence="1" type="ORF">DFQ27_006856</name>
</gene>
<dbReference type="SUPFAM" id="SSF52047">
    <property type="entry name" value="RNI-like"/>
    <property type="match status" value="1"/>
</dbReference>
<organism evidence="1 2">
    <name type="scientific">Actinomortierella ambigua</name>
    <dbReference type="NCBI Taxonomy" id="1343610"/>
    <lineage>
        <taxon>Eukaryota</taxon>
        <taxon>Fungi</taxon>
        <taxon>Fungi incertae sedis</taxon>
        <taxon>Mucoromycota</taxon>
        <taxon>Mortierellomycotina</taxon>
        <taxon>Mortierellomycetes</taxon>
        <taxon>Mortierellales</taxon>
        <taxon>Mortierellaceae</taxon>
        <taxon>Actinomortierella</taxon>
    </lineage>
</organism>
<reference evidence="1" key="1">
    <citation type="journal article" date="2020" name="Fungal Divers.">
        <title>Resolving the Mortierellaceae phylogeny through synthesis of multi-gene phylogenetics and phylogenomics.</title>
        <authorList>
            <person name="Vandepol N."/>
            <person name="Liber J."/>
            <person name="Desiro A."/>
            <person name="Na H."/>
            <person name="Kennedy M."/>
            <person name="Barry K."/>
            <person name="Grigoriev I.V."/>
            <person name="Miller A.N."/>
            <person name="O'Donnell K."/>
            <person name="Stajich J.E."/>
            <person name="Bonito G."/>
        </authorList>
    </citation>
    <scope>NUCLEOTIDE SEQUENCE</scope>
    <source>
        <strain evidence="1">BC1065</strain>
    </source>
</reference>
<evidence type="ECO:0000313" key="2">
    <source>
        <dbReference type="Proteomes" id="UP000807716"/>
    </source>
</evidence>